<name>A0A7W7EMU9_9HYPH</name>
<dbReference type="Proteomes" id="UP000543836">
    <property type="component" value="Unassembled WGS sequence"/>
</dbReference>
<dbReference type="AlphaFoldDB" id="A0A7W7EMU9"/>
<keyword evidence="2" id="KW-1185">Reference proteome</keyword>
<protein>
    <submittedName>
        <fullName evidence="1">Uncharacterized protein</fullName>
    </submittedName>
</protein>
<reference evidence="1 2" key="1">
    <citation type="submission" date="2020-08" db="EMBL/GenBank/DDBJ databases">
        <title>Genomic Encyclopedia of Type Strains, Phase IV (KMG-V): Genome sequencing to study the core and pangenomes of soil and plant-associated prokaryotes.</title>
        <authorList>
            <person name="Whitman W."/>
        </authorList>
    </citation>
    <scope>NUCLEOTIDE SEQUENCE [LARGE SCALE GENOMIC DNA]</scope>
    <source>
        <strain evidence="1 2">SEMIA 492</strain>
    </source>
</reference>
<comment type="caution">
    <text evidence="1">The sequence shown here is derived from an EMBL/GenBank/DDBJ whole genome shotgun (WGS) entry which is preliminary data.</text>
</comment>
<evidence type="ECO:0000313" key="2">
    <source>
        <dbReference type="Proteomes" id="UP000543836"/>
    </source>
</evidence>
<dbReference type="EMBL" id="JACIIG010000023">
    <property type="protein sequence ID" value="MBB4571365.1"/>
    <property type="molecule type" value="Genomic_DNA"/>
</dbReference>
<accession>A0A7W7EMU9</accession>
<proteinExistence type="predicted"/>
<gene>
    <name evidence="1" type="ORF">GGE60_005526</name>
</gene>
<sequence>MIDERIVAATRRLIDFPQADALEELLGRANWLSPERRISLYTPLSKLRFESFASFTARRNGQRLCPAAKFLASDADPYVL</sequence>
<organism evidence="1 2">
    <name type="scientific">Rhizobium leucaenae</name>
    <dbReference type="NCBI Taxonomy" id="29450"/>
    <lineage>
        <taxon>Bacteria</taxon>
        <taxon>Pseudomonadati</taxon>
        <taxon>Pseudomonadota</taxon>
        <taxon>Alphaproteobacteria</taxon>
        <taxon>Hyphomicrobiales</taxon>
        <taxon>Rhizobiaceae</taxon>
        <taxon>Rhizobium/Agrobacterium group</taxon>
        <taxon>Rhizobium</taxon>
    </lineage>
</organism>
<evidence type="ECO:0000313" key="1">
    <source>
        <dbReference type="EMBL" id="MBB4571365.1"/>
    </source>
</evidence>